<accession>A0A9W7W3S6</accession>
<protein>
    <submittedName>
        <fullName evidence="1">Uncharacterized protein</fullName>
    </submittedName>
</protein>
<dbReference type="Proteomes" id="UP001138500">
    <property type="component" value="Unassembled WGS sequence"/>
</dbReference>
<sequence>MRISSRAVRSWRSRQSQWTGFFRKLWLVPTASTASMMDFNRASMAGGSWLIMDWFIVEPYTS</sequence>
<evidence type="ECO:0000313" key="1">
    <source>
        <dbReference type="EMBL" id="KAH9829337.1"/>
    </source>
</evidence>
<name>A0A9W7W3S6_9PEZI</name>
<reference evidence="1 2" key="1">
    <citation type="journal article" date="2018" name="IMA Fungus">
        <title>IMA Genome-F 10: Nine draft genome sequences of Claviceps purpurea s.lat., including C. arundinis, C. humidiphila, and C. cf. spartinae, pseudomolecules for the pitch canker pathogen Fusarium circinatum, draft genome of Davidsoniella eucalypti, Grosmannia galeiformis, Quambalaria eucalypti, and Teratosphaeria destructans.</title>
        <authorList>
            <person name="Wingfield B.D."/>
            <person name="Liu M."/>
            <person name="Nguyen H.D."/>
            <person name="Lane F.A."/>
            <person name="Morgan S.W."/>
            <person name="De Vos L."/>
            <person name="Wilken P.M."/>
            <person name="Duong T.A."/>
            <person name="Aylward J."/>
            <person name="Coetzee M.P."/>
            <person name="Dadej K."/>
            <person name="De Beer Z.W."/>
            <person name="Findlay W."/>
            <person name="Havenga M."/>
            <person name="Kolarik M."/>
            <person name="Menzies J.G."/>
            <person name="Naidoo K."/>
            <person name="Pochopski O."/>
            <person name="Shoukouhi P."/>
            <person name="Santana Q.C."/>
            <person name="Seifert K.A."/>
            <person name="Soal N."/>
            <person name="Steenkamp E.T."/>
            <person name="Tatham C.T."/>
            <person name="van der Nest M.A."/>
            <person name="Wingfield M.J."/>
        </authorList>
    </citation>
    <scope>NUCLEOTIDE SEQUENCE [LARGE SCALE GENOMIC DNA]</scope>
    <source>
        <strain evidence="1">CMW44962</strain>
    </source>
</reference>
<evidence type="ECO:0000313" key="2">
    <source>
        <dbReference type="Proteomes" id="UP001138500"/>
    </source>
</evidence>
<keyword evidence="2" id="KW-1185">Reference proteome</keyword>
<dbReference type="AlphaFoldDB" id="A0A9W7W3S6"/>
<comment type="caution">
    <text evidence="1">The sequence shown here is derived from an EMBL/GenBank/DDBJ whole genome shotgun (WGS) entry which is preliminary data.</text>
</comment>
<dbReference type="EMBL" id="RIBY02001379">
    <property type="protein sequence ID" value="KAH9829337.1"/>
    <property type="molecule type" value="Genomic_DNA"/>
</dbReference>
<organism evidence="1 2">
    <name type="scientific">Teratosphaeria destructans</name>
    <dbReference type="NCBI Taxonomy" id="418781"/>
    <lineage>
        <taxon>Eukaryota</taxon>
        <taxon>Fungi</taxon>
        <taxon>Dikarya</taxon>
        <taxon>Ascomycota</taxon>
        <taxon>Pezizomycotina</taxon>
        <taxon>Dothideomycetes</taxon>
        <taxon>Dothideomycetidae</taxon>
        <taxon>Mycosphaerellales</taxon>
        <taxon>Teratosphaeriaceae</taxon>
        <taxon>Teratosphaeria</taxon>
    </lineage>
</organism>
<reference evidence="1 2" key="2">
    <citation type="journal article" date="2021" name="Curr. Genet.">
        <title>Genetic response to nitrogen starvation in the aggressive Eucalyptus foliar pathogen Teratosphaeria destructans.</title>
        <authorList>
            <person name="Havenga M."/>
            <person name="Wingfield B.D."/>
            <person name="Wingfield M.J."/>
            <person name="Dreyer L.L."/>
            <person name="Roets F."/>
            <person name="Aylward J."/>
        </authorList>
    </citation>
    <scope>NUCLEOTIDE SEQUENCE [LARGE SCALE GENOMIC DNA]</scope>
    <source>
        <strain evidence="1">CMW44962</strain>
    </source>
</reference>
<proteinExistence type="predicted"/>
<gene>
    <name evidence="1" type="ORF">Tdes44962_MAKER09132</name>
</gene>